<evidence type="ECO:0000313" key="5">
    <source>
        <dbReference type="Proteomes" id="UP001457282"/>
    </source>
</evidence>
<organism evidence="4 5">
    <name type="scientific">Rubus argutus</name>
    <name type="common">Southern blackberry</name>
    <dbReference type="NCBI Taxonomy" id="59490"/>
    <lineage>
        <taxon>Eukaryota</taxon>
        <taxon>Viridiplantae</taxon>
        <taxon>Streptophyta</taxon>
        <taxon>Embryophyta</taxon>
        <taxon>Tracheophyta</taxon>
        <taxon>Spermatophyta</taxon>
        <taxon>Magnoliopsida</taxon>
        <taxon>eudicotyledons</taxon>
        <taxon>Gunneridae</taxon>
        <taxon>Pentapetalae</taxon>
        <taxon>rosids</taxon>
        <taxon>fabids</taxon>
        <taxon>Rosales</taxon>
        <taxon>Rosaceae</taxon>
        <taxon>Rosoideae</taxon>
        <taxon>Rosoideae incertae sedis</taxon>
        <taxon>Rubus</taxon>
    </lineage>
</organism>
<name>A0AAW1VTA5_RUBAR</name>
<dbReference type="InterPro" id="IPR000008">
    <property type="entry name" value="C2_dom"/>
</dbReference>
<dbReference type="PANTHER" id="PTHR46502:SF2">
    <property type="entry name" value="16 KDA PHLOEM PROTEIN 2"/>
    <property type="match status" value="1"/>
</dbReference>
<keyword evidence="5" id="KW-1185">Reference proteome</keyword>
<reference evidence="4 5" key="1">
    <citation type="journal article" date="2023" name="G3 (Bethesda)">
        <title>A chromosome-length genome assembly and annotation of blackberry (Rubus argutus, cv. 'Hillquist').</title>
        <authorList>
            <person name="Bruna T."/>
            <person name="Aryal R."/>
            <person name="Dudchenko O."/>
            <person name="Sargent D.J."/>
            <person name="Mead D."/>
            <person name="Buti M."/>
            <person name="Cavallini A."/>
            <person name="Hytonen T."/>
            <person name="Andres J."/>
            <person name="Pham M."/>
            <person name="Weisz D."/>
            <person name="Mascagni F."/>
            <person name="Usai G."/>
            <person name="Natali L."/>
            <person name="Bassil N."/>
            <person name="Fernandez G.E."/>
            <person name="Lomsadze A."/>
            <person name="Armour M."/>
            <person name="Olukolu B."/>
            <person name="Poorten T."/>
            <person name="Britton C."/>
            <person name="Davik J."/>
            <person name="Ashrafi H."/>
            <person name="Aiden E.L."/>
            <person name="Borodovsky M."/>
            <person name="Worthington M."/>
        </authorList>
    </citation>
    <scope>NUCLEOTIDE SEQUENCE [LARGE SCALE GENOMIC DNA]</scope>
    <source>
        <strain evidence="4">PI 553951</strain>
    </source>
</reference>
<keyword evidence="1" id="KW-0479">Metal-binding</keyword>
<dbReference type="PROSITE" id="PS50004">
    <property type="entry name" value="C2"/>
    <property type="match status" value="1"/>
</dbReference>
<evidence type="ECO:0000259" key="3">
    <source>
        <dbReference type="PROSITE" id="PS50004"/>
    </source>
</evidence>
<evidence type="ECO:0000256" key="2">
    <source>
        <dbReference type="ARBA" id="ARBA00022837"/>
    </source>
</evidence>
<dbReference type="SUPFAM" id="SSF49562">
    <property type="entry name" value="C2 domain (Calcium/lipid-binding domain, CaLB)"/>
    <property type="match status" value="1"/>
</dbReference>
<accession>A0AAW1VTA5</accession>
<keyword evidence="2" id="KW-0106">Calcium</keyword>
<evidence type="ECO:0000313" key="4">
    <source>
        <dbReference type="EMBL" id="KAK9910563.1"/>
    </source>
</evidence>
<dbReference type="InterPro" id="IPR035892">
    <property type="entry name" value="C2_domain_sf"/>
</dbReference>
<dbReference type="EMBL" id="JBEDUW010000007">
    <property type="protein sequence ID" value="KAK9910563.1"/>
    <property type="molecule type" value="Genomic_DNA"/>
</dbReference>
<dbReference type="Proteomes" id="UP001457282">
    <property type="component" value="Unassembled WGS sequence"/>
</dbReference>
<proteinExistence type="predicted"/>
<dbReference type="Gene3D" id="2.60.40.150">
    <property type="entry name" value="C2 domain"/>
    <property type="match status" value="1"/>
</dbReference>
<comment type="caution">
    <text evidence="4">The sequence shown here is derived from an EMBL/GenBank/DDBJ whole genome shotgun (WGS) entry which is preliminary data.</text>
</comment>
<dbReference type="SMART" id="SM00239">
    <property type="entry name" value="C2"/>
    <property type="match status" value="1"/>
</dbReference>
<sequence>MAYGTLEVVLVDAKGLHNTDFLSKMDPYVIFTVKTQEKKSTVAKGQGSEPAWNESFLFTVTDDVSVLHLKIMDKDTFSDDDYVGEATISLEPVFIEGIVEPKAYNVVSKDKEYHGEIKIGLNFTPEPERNSFCSRDYAGVEESCGGWKESTF</sequence>
<evidence type="ECO:0000256" key="1">
    <source>
        <dbReference type="ARBA" id="ARBA00022723"/>
    </source>
</evidence>
<feature type="domain" description="C2" evidence="3">
    <location>
        <begin position="1"/>
        <end position="104"/>
    </location>
</feature>
<protein>
    <recommendedName>
        <fullName evidence="3">C2 domain-containing protein</fullName>
    </recommendedName>
</protein>
<gene>
    <name evidence="4" type="ORF">M0R45_034519</name>
</gene>
<dbReference type="GO" id="GO:0046872">
    <property type="term" value="F:metal ion binding"/>
    <property type="evidence" value="ECO:0007669"/>
    <property type="project" value="UniProtKB-KW"/>
</dbReference>
<dbReference type="AlphaFoldDB" id="A0AAW1VTA5"/>
<dbReference type="Pfam" id="PF00168">
    <property type="entry name" value="C2"/>
    <property type="match status" value="1"/>
</dbReference>
<dbReference type="PANTHER" id="PTHR46502">
    <property type="entry name" value="C2 DOMAIN-CONTAINING"/>
    <property type="match status" value="1"/>
</dbReference>